<sequence length="231" mass="25368">MQNSPTRAERIIPLISHIAQIGLFIFTGLGFYFTVIPLYQKAAVDEQLAKQQHALAIIEAQLKEQYVKLRNRAISQYIAIAGPECTALLTPPIEIGSVPPSRDFYDIALETDMNACLQEALQRSAIASELDKKDVATIAQAVAGIASELTDSQRAARLRIQRIHALKGPLATTQSEDLAIATMKALGASSEDIARARSNFAYQRQRAEIGNKYLKTVTDALVELRNLEFGT</sequence>
<dbReference type="AlphaFoldDB" id="A0A849B845"/>
<dbReference type="Proteomes" id="UP000542973">
    <property type="component" value="Unassembled WGS sequence"/>
</dbReference>
<dbReference type="EMBL" id="JABEMD010000005">
    <property type="protein sequence ID" value="NNH10093.1"/>
    <property type="molecule type" value="Genomic_DNA"/>
</dbReference>
<evidence type="ECO:0000256" key="1">
    <source>
        <dbReference type="SAM" id="Phobius"/>
    </source>
</evidence>
<feature type="transmembrane region" description="Helical" evidence="1">
    <location>
        <begin position="12"/>
        <end position="33"/>
    </location>
</feature>
<dbReference type="RefSeq" id="WP_053823814.1">
    <property type="nucleotide sequence ID" value="NZ_BAAAEB010000022.1"/>
</dbReference>
<accession>A0A849B845</accession>
<gene>
    <name evidence="2" type="ORF">HLB16_04260</name>
</gene>
<reference evidence="2 3" key="1">
    <citation type="submission" date="2020-05" db="EMBL/GenBank/DDBJ databases">
        <title>MicrobeNet Type strains.</title>
        <authorList>
            <person name="Nicholson A.C."/>
        </authorList>
    </citation>
    <scope>NUCLEOTIDE SEQUENCE [LARGE SCALE GENOMIC DNA]</scope>
    <source>
        <strain evidence="2 3">ATCC 700815</strain>
    </source>
</reference>
<comment type="caution">
    <text evidence="2">The sequence shown here is derived from an EMBL/GenBank/DDBJ whole genome shotgun (WGS) entry which is preliminary data.</text>
</comment>
<proteinExistence type="predicted"/>
<name>A0A849B845_9BURK</name>
<organism evidence="2 3">
    <name type="scientific">Cupriavidus gilardii</name>
    <dbReference type="NCBI Taxonomy" id="82541"/>
    <lineage>
        <taxon>Bacteria</taxon>
        <taxon>Pseudomonadati</taxon>
        <taxon>Pseudomonadota</taxon>
        <taxon>Betaproteobacteria</taxon>
        <taxon>Burkholderiales</taxon>
        <taxon>Burkholderiaceae</taxon>
        <taxon>Cupriavidus</taxon>
    </lineage>
</organism>
<protein>
    <submittedName>
        <fullName evidence="2">Uncharacterized protein</fullName>
    </submittedName>
</protein>
<keyword evidence="1" id="KW-0472">Membrane</keyword>
<keyword evidence="1" id="KW-1133">Transmembrane helix</keyword>
<evidence type="ECO:0000313" key="3">
    <source>
        <dbReference type="Proteomes" id="UP000542973"/>
    </source>
</evidence>
<keyword evidence="1" id="KW-0812">Transmembrane</keyword>
<evidence type="ECO:0000313" key="2">
    <source>
        <dbReference type="EMBL" id="NNH10093.1"/>
    </source>
</evidence>